<dbReference type="PANTHER" id="PTHR47949">
    <property type="entry name" value="CYTOCHROME P450 703A2-RELATED-RELATED"/>
    <property type="match status" value="1"/>
</dbReference>
<organism evidence="3 4">
    <name type="scientific">Rosa chinensis</name>
    <name type="common">China rose</name>
    <dbReference type="NCBI Taxonomy" id="74649"/>
    <lineage>
        <taxon>Eukaryota</taxon>
        <taxon>Viridiplantae</taxon>
        <taxon>Streptophyta</taxon>
        <taxon>Embryophyta</taxon>
        <taxon>Tracheophyta</taxon>
        <taxon>Spermatophyta</taxon>
        <taxon>Magnoliopsida</taxon>
        <taxon>eudicotyledons</taxon>
        <taxon>Gunneridae</taxon>
        <taxon>Pentapetalae</taxon>
        <taxon>rosids</taxon>
        <taxon>fabids</taxon>
        <taxon>Rosales</taxon>
        <taxon>Rosaceae</taxon>
        <taxon>Rosoideae</taxon>
        <taxon>Rosoideae incertae sedis</taxon>
        <taxon>Rosa</taxon>
    </lineage>
</organism>
<dbReference type="GO" id="GO:0020037">
    <property type="term" value="F:heme binding"/>
    <property type="evidence" value="ECO:0007669"/>
    <property type="project" value="InterPro"/>
</dbReference>
<dbReference type="PROSITE" id="PS00086">
    <property type="entry name" value="CYTOCHROME_P450"/>
    <property type="match status" value="1"/>
</dbReference>
<reference evidence="3 4" key="1">
    <citation type="journal article" date="2018" name="Nat. Genet.">
        <title>The Rosa genome provides new insights in the design of modern roses.</title>
        <authorList>
            <person name="Bendahmane M."/>
        </authorList>
    </citation>
    <scope>NUCLEOTIDE SEQUENCE [LARGE SCALE GENOMIC DNA]</scope>
    <source>
        <strain evidence="4">cv. Old Blush</strain>
    </source>
</reference>
<gene>
    <name evidence="3" type="ORF">RchiOBHm_Chr3g0472221</name>
</gene>
<keyword evidence="1 2" id="KW-0349">Heme</keyword>
<keyword evidence="2" id="KW-0503">Monooxygenase</keyword>
<dbReference type="InterPro" id="IPR002401">
    <property type="entry name" value="Cyt_P450_E_grp-I"/>
</dbReference>
<dbReference type="GO" id="GO:0016705">
    <property type="term" value="F:oxidoreductase activity, acting on paired donors, with incorporation or reduction of molecular oxygen"/>
    <property type="evidence" value="ECO:0007669"/>
    <property type="project" value="InterPro"/>
</dbReference>
<dbReference type="SUPFAM" id="SSF48264">
    <property type="entry name" value="Cytochrome P450"/>
    <property type="match status" value="1"/>
</dbReference>
<evidence type="ECO:0000256" key="2">
    <source>
        <dbReference type="RuleBase" id="RU000461"/>
    </source>
</evidence>
<evidence type="ECO:0000313" key="3">
    <source>
        <dbReference type="EMBL" id="PRQ43793.1"/>
    </source>
</evidence>
<protein>
    <submittedName>
        <fullName evidence="3">Putative cytochrome P450</fullName>
    </submittedName>
</protein>
<dbReference type="InterPro" id="IPR036396">
    <property type="entry name" value="Cyt_P450_sf"/>
</dbReference>
<dbReference type="Gene3D" id="1.10.630.10">
    <property type="entry name" value="Cytochrome P450"/>
    <property type="match status" value="1"/>
</dbReference>
<dbReference type="Gramene" id="PRQ43793">
    <property type="protein sequence ID" value="PRQ43793"/>
    <property type="gene ID" value="RchiOBHm_Chr3g0472221"/>
</dbReference>
<name>A0A2P6RBI3_ROSCH</name>
<sequence length="211" mass="23580">MDLQLATVDNPFNSAEWALSEMLNQPDMLTKAQEELNRVVGIHMLVQESHIPHLPYIKACVRESLRLHPAAPFNLPHVSCADAIVAGYFIPEGSSVLLSRLDLGRNPKVWENPFRFDPKRHLNGPANEHVDLGEHELRFISFSTGRRGCPGGTLGTNITVMLLARLLQGFTWSMPPKVDEIDLTEQAQSLFKLNALYAHAKPRLPAAVYLI</sequence>
<keyword evidence="4" id="KW-1185">Reference proteome</keyword>
<dbReference type="InterPro" id="IPR051382">
    <property type="entry name" value="CYP450_AA/FA_Hydroxylases"/>
</dbReference>
<dbReference type="Proteomes" id="UP000238479">
    <property type="component" value="Chromosome 3"/>
</dbReference>
<comment type="cofactor">
    <cofactor evidence="1">
        <name>heme</name>
        <dbReference type="ChEBI" id="CHEBI:30413"/>
    </cofactor>
</comment>
<evidence type="ECO:0000256" key="1">
    <source>
        <dbReference type="PIRSR" id="PIRSR602401-1"/>
    </source>
</evidence>
<dbReference type="PANTHER" id="PTHR47949:SF4">
    <property type="entry name" value="TYROSINE N-MONOOXYGENASE"/>
    <property type="match status" value="1"/>
</dbReference>
<dbReference type="InterPro" id="IPR001128">
    <property type="entry name" value="Cyt_P450"/>
</dbReference>
<evidence type="ECO:0000313" key="4">
    <source>
        <dbReference type="Proteomes" id="UP000238479"/>
    </source>
</evidence>
<dbReference type="InterPro" id="IPR017972">
    <property type="entry name" value="Cyt_P450_CS"/>
</dbReference>
<dbReference type="GO" id="GO:0004497">
    <property type="term" value="F:monooxygenase activity"/>
    <property type="evidence" value="ECO:0007669"/>
    <property type="project" value="UniProtKB-KW"/>
</dbReference>
<dbReference type="EMBL" id="PDCK01000041">
    <property type="protein sequence ID" value="PRQ43793.1"/>
    <property type="molecule type" value="Genomic_DNA"/>
</dbReference>
<dbReference type="GO" id="GO:0005506">
    <property type="term" value="F:iron ion binding"/>
    <property type="evidence" value="ECO:0007669"/>
    <property type="project" value="InterPro"/>
</dbReference>
<keyword evidence="2" id="KW-0560">Oxidoreductase</keyword>
<keyword evidence="1 2" id="KW-0408">Iron</keyword>
<dbReference type="AlphaFoldDB" id="A0A2P6RBI3"/>
<accession>A0A2P6RBI3</accession>
<feature type="binding site" description="axial binding residue" evidence="1">
    <location>
        <position position="149"/>
    </location>
    <ligand>
        <name>heme</name>
        <dbReference type="ChEBI" id="CHEBI:30413"/>
    </ligand>
    <ligandPart>
        <name>Fe</name>
        <dbReference type="ChEBI" id="CHEBI:18248"/>
    </ligandPart>
</feature>
<keyword evidence="1 2" id="KW-0479">Metal-binding</keyword>
<dbReference type="Pfam" id="PF00067">
    <property type="entry name" value="p450"/>
    <property type="match status" value="1"/>
</dbReference>
<comment type="caution">
    <text evidence="3">The sequence shown here is derived from an EMBL/GenBank/DDBJ whole genome shotgun (WGS) entry which is preliminary data.</text>
</comment>
<comment type="similarity">
    <text evidence="2">Belongs to the cytochrome P450 family.</text>
</comment>
<dbReference type="STRING" id="74649.A0A2P6RBI3"/>
<proteinExistence type="inferred from homology"/>
<dbReference type="PRINTS" id="PR00463">
    <property type="entry name" value="EP450I"/>
</dbReference>
<dbReference type="OMA" id="LTHIFAY"/>